<dbReference type="EMBL" id="QQAZ01000003">
    <property type="protein sequence ID" value="RDI53364.1"/>
    <property type="molecule type" value="Genomic_DNA"/>
</dbReference>
<reference evidence="2 3" key="1">
    <citation type="submission" date="2018-07" db="EMBL/GenBank/DDBJ databases">
        <title>Genomic Encyclopedia of Type Strains, Phase IV (KMG-IV): sequencing the most valuable type-strain genomes for metagenomic binning, comparative biology and taxonomic classification.</title>
        <authorList>
            <person name="Goeker M."/>
        </authorList>
    </citation>
    <scope>NUCLEOTIDE SEQUENCE [LARGE SCALE GENOMIC DNA]</scope>
    <source>
        <strain evidence="2 3">DSM 44952</strain>
    </source>
</reference>
<proteinExistence type="predicted"/>
<sequence>MVPGTAIPDACYLGPSFSYFQMGRALVSAPDEELHSESMGKQAAVDIFENYASIGAVEWPEPSPLKSWWDSVMFARDGSGGLPGVAGSGAAAPRGAVRPRISGA</sequence>
<feature type="region of interest" description="Disordered" evidence="1">
    <location>
        <begin position="82"/>
        <end position="104"/>
    </location>
</feature>
<protein>
    <submittedName>
        <fullName evidence="2">Uncharacterized protein</fullName>
    </submittedName>
</protein>
<comment type="caution">
    <text evidence="2">The sequence shown here is derived from an EMBL/GenBank/DDBJ whole genome shotgun (WGS) entry which is preliminary data.</text>
</comment>
<keyword evidence="3" id="KW-1185">Reference proteome</keyword>
<evidence type="ECO:0000313" key="3">
    <source>
        <dbReference type="Proteomes" id="UP000255355"/>
    </source>
</evidence>
<dbReference type="STRING" id="1210089.GCA_001613165_00076"/>
<dbReference type="AlphaFoldDB" id="A0A370HBD0"/>
<accession>A0A370HBD0</accession>
<name>A0A370HBD0_9NOCA</name>
<gene>
    <name evidence="2" type="ORF">DFR68_103754</name>
</gene>
<dbReference type="Proteomes" id="UP000255355">
    <property type="component" value="Unassembled WGS sequence"/>
</dbReference>
<organism evidence="2 3">
    <name type="scientific">Nocardia mexicana</name>
    <dbReference type="NCBI Taxonomy" id="279262"/>
    <lineage>
        <taxon>Bacteria</taxon>
        <taxon>Bacillati</taxon>
        <taxon>Actinomycetota</taxon>
        <taxon>Actinomycetes</taxon>
        <taxon>Mycobacteriales</taxon>
        <taxon>Nocardiaceae</taxon>
        <taxon>Nocardia</taxon>
    </lineage>
</organism>
<evidence type="ECO:0000256" key="1">
    <source>
        <dbReference type="SAM" id="MobiDB-lite"/>
    </source>
</evidence>
<evidence type="ECO:0000313" key="2">
    <source>
        <dbReference type="EMBL" id="RDI53364.1"/>
    </source>
</evidence>
<feature type="compositionally biased region" description="Low complexity" evidence="1">
    <location>
        <begin position="88"/>
        <end position="104"/>
    </location>
</feature>